<feature type="transmembrane region" description="Helical" evidence="12">
    <location>
        <begin position="381"/>
        <end position="398"/>
    </location>
</feature>
<comment type="function">
    <text evidence="1">Mediates high-affinity intracellular uptake of the rare oligo-element molybdenum.</text>
</comment>
<evidence type="ECO:0000256" key="3">
    <source>
        <dbReference type="ARBA" id="ARBA00021242"/>
    </source>
</evidence>
<dbReference type="GO" id="GO:0015098">
    <property type="term" value="F:molybdate ion transmembrane transporter activity"/>
    <property type="evidence" value="ECO:0007669"/>
    <property type="project" value="InterPro"/>
</dbReference>
<proteinExistence type="predicted"/>
<dbReference type="InterPro" id="IPR008509">
    <property type="entry name" value="MOT2/MFSD5"/>
</dbReference>
<keyword evidence="9 12" id="KW-0472">Membrane</keyword>
<dbReference type="Pfam" id="PF05631">
    <property type="entry name" value="MFS_5"/>
    <property type="match status" value="1"/>
</dbReference>
<feature type="transmembrane region" description="Helical" evidence="12">
    <location>
        <begin position="235"/>
        <end position="255"/>
    </location>
</feature>
<accession>A0A8H7UPT7</accession>
<evidence type="ECO:0000256" key="2">
    <source>
        <dbReference type="ARBA" id="ARBA00004651"/>
    </source>
</evidence>
<dbReference type="AlphaFoldDB" id="A0A8H7UPT7"/>
<dbReference type="OrthoDB" id="263957at2759"/>
<keyword evidence="4" id="KW-0813">Transport</keyword>
<comment type="caution">
    <text evidence="13">The sequence shown here is derived from an EMBL/GenBank/DDBJ whole genome shotgun (WGS) entry which is preliminary data.</text>
</comment>
<evidence type="ECO:0000256" key="9">
    <source>
        <dbReference type="ARBA" id="ARBA00023136"/>
    </source>
</evidence>
<evidence type="ECO:0000256" key="11">
    <source>
        <dbReference type="ARBA" id="ARBA00032555"/>
    </source>
</evidence>
<feature type="transmembrane region" description="Helical" evidence="12">
    <location>
        <begin position="61"/>
        <end position="80"/>
    </location>
</feature>
<evidence type="ECO:0000256" key="1">
    <source>
        <dbReference type="ARBA" id="ARBA00003019"/>
    </source>
</evidence>
<sequence length="427" mass="47368">MNETNILDFELGPENEIKLVKQFKSFQRQYLAVYLLVMGADWIQGPYLYKLYNSYGLNLTQIAMLFLTGFVSGAFAGTAVGSLADTWGRKRICIVFCFTLLTALSLRLINAYMLLFLSHVLSGLATALMYSVFESWYVSEHASRGFPAEWRARTFALATLLNSVVAILAGILANSLVDIWGFKAPYIASMLLVCFVATTVISTWTENYGSNQFKEINLLQTLTTGLVTMAKSRNILVIGTAQTFFECSMYIFVLLYTPAIEESINNASANVPLGYLFSTMMLAVMVGSLTFQVMESQAKKGPRFCMQFTEDRLLTLALAIASCAFMLMAYQGHASVSEISITTTLLLAYHIFEFTTGLYYPSISSLKADAIPEETRAAVMTLLRIPMNLGVGLIMWHVDDMPASMLFSICGIMTSVGSFLVIALYRH</sequence>
<dbReference type="EMBL" id="JAEPRC010000872">
    <property type="protein sequence ID" value="KAG2191060.1"/>
    <property type="molecule type" value="Genomic_DNA"/>
</dbReference>
<dbReference type="PANTHER" id="PTHR23516">
    <property type="entry name" value="SAM (S-ADENOSYL METHIONINE) TRANSPORTER"/>
    <property type="match status" value="1"/>
</dbReference>
<keyword evidence="6 12" id="KW-0812">Transmembrane</keyword>
<keyword evidence="14" id="KW-1185">Reference proteome</keyword>
<dbReference type="GO" id="GO:0005886">
    <property type="term" value="C:plasma membrane"/>
    <property type="evidence" value="ECO:0007669"/>
    <property type="project" value="UniProtKB-SubCell"/>
</dbReference>
<evidence type="ECO:0000256" key="12">
    <source>
        <dbReference type="SAM" id="Phobius"/>
    </source>
</evidence>
<comment type="subcellular location">
    <subcellularLocation>
        <location evidence="2">Cell membrane</location>
        <topology evidence="2">Multi-pass membrane protein</topology>
    </subcellularLocation>
</comment>
<gene>
    <name evidence="13" type="ORF">INT46_011696</name>
</gene>
<feature type="transmembrane region" description="Helical" evidence="12">
    <location>
        <begin position="115"/>
        <end position="133"/>
    </location>
</feature>
<evidence type="ECO:0000256" key="6">
    <source>
        <dbReference type="ARBA" id="ARBA00022692"/>
    </source>
</evidence>
<evidence type="ECO:0000256" key="7">
    <source>
        <dbReference type="ARBA" id="ARBA00022989"/>
    </source>
</evidence>
<evidence type="ECO:0000256" key="5">
    <source>
        <dbReference type="ARBA" id="ARBA00022475"/>
    </source>
</evidence>
<dbReference type="InterPro" id="IPR036259">
    <property type="entry name" value="MFS_trans_sf"/>
</dbReference>
<feature type="transmembrane region" description="Helical" evidence="12">
    <location>
        <begin position="339"/>
        <end position="360"/>
    </location>
</feature>
<dbReference type="Gene3D" id="1.20.1250.20">
    <property type="entry name" value="MFS general substrate transporter like domains"/>
    <property type="match status" value="1"/>
</dbReference>
<name>A0A8H7UPT7_9FUNG</name>
<keyword evidence="5" id="KW-1003">Cell membrane</keyword>
<feature type="transmembrane region" description="Helical" evidence="12">
    <location>
        <begin position="92"/>
        <end position="109"/>
    </location>
</feature>
<evidence type="ECO:0000313" key="14">
    <source>
        <dbReference type="Proteomes" id="UP000650833"/>
    </source>
</evidence>
<dbReference type="Proteomes" id="UP000650833">
    <property type="component" value="Unassembled WGS sequence"/>
</dbReference>
<dbReference type="CDD" id="cd17487">
    <property type="entry name" value="MFS_MFSD5_like"/>
    <property type="match status" value="1"/>
</dbReference>
<feature type="transmembrane region" description="Helical" evidence="12">
    <location>
        <begin position="313"/>
        <end position="333"/>
    </location>
</feature>
<feature type="transmembrane region" description="Helical" evidence="12">
    <location>
        <begin position="154"/>
        <end position="173"/>
    </location>
</feature>
<feature type="transmembrane region" description="Helical" evidence="12">
    <location>
        <begin position="31"/>
        <end position="49"/>
    </location>
</feature>
<protein>
    <recommendedName>
        <fullName evidence="3">Molybdate-anion transporter</fullName>
    </recommendedName>
    <alternativeName>
        <fullName evidence="10">Major facilitator superfamily domain-containing protein 5</fullName>
    </alternativeName>
    <alternativeName>
        <fullName evidence="11">Molybdate transporter 2 homolog</fullName>
    </alternativeName>
</protein>
<dbReference type="SUPFAM" id="SSF103473">
    <property type="entry name" value="MFS general substrate transporter"/>
    <property type="match status" value="1"/>
</dbReference>
<keyword evidence="7 12" id="KW-1133">Transmembrane helix</keyword>
<dbReference type="GO" id="GO:0006811">
    <property type="term" value="P:monoatomic ion transport"/>
    <property type="evidence" value="ECO:0007669"/>
    <property type="project" value="UniProtKB-KW"/>
</dbReference>
<organism evidence="13 14">
    <name type="scientific">Mucor plumbeus</name>
    <dbReference type="NCBI Taxonomy" id="97098"/>
    <lineage>
        <taxon>Eukaryota</taxon>
        <taxon>Fungi</taxon>
        <taxon>Fungi incertae sedis</taxon>
        <taxon>Mucoromycota</taxon>
        <taxon>Mucoromycotina</taxon>
        <taxon>Mucoromycetes</taxon>
        <taxon>Mucorales</taxon>
        <taxon>Mucorineae</taxon>
        <taxon>Mucoraceae</taxon>
        <taxon>Mucor</taxon>
    </lineage>
</organism>
<reference evidence="13" key="1">
    <citation type="submission" date="2020-12" db="EMBL/GenBank/DDBJ databases">
        <title>Metabolic potential, ecology and presence of endohyphal bacteria is reflected in genomic diversity of Mucoromycotina.</title>
        <authorList>
            <person name="Muszewska A."/>
            <person name="Okrasinska A."/>
            <person name="Steczkiewicz K."/>
            <person name="Drgas O."/>
            <person name="Orlowska M."/>
            <person name="Perlinska-Lenart U."/>
            <person name="Aleksandrzak-Piekarczyk T."/>
            <person name="Szatraj K."/>
            <person name="Zielenkiewicz U."/>
            <person name="Pilsyk S."/>
            <person name="Malc E."/>
            <person name="Mieczkowski P."/>
            <person name="Kruszewska J.S."/>
            <person name="Biernat P."/>
            <person name="Pawlowska J."/>
        </authorList>
    </citation>
    <scope>NUCLEOTIDE SEQUENCE</scope>
    <source>
        <strain evidence="13">CBS 226.32</strain>
    </source>
</reference>
<evidence type="ECO:0000256" key="4">
    <source>
        <dbReference type="ARBA" id="ARBA00022448"/>
    </source>
</evidence>
<dbReference type="PANTHER" id="PTHR23516:SF1">
    <property type="entry name" value="MOLYBDATE-ANION TRANSPORTER"/>
    <property type="match status" value="1"/>
</dbReference>
<feature type="transmembrane region" description="Helical" evidence="12">
    <location>
        <begin position="275"/>
        <end position="293"/>
    </location>
</feature>
<evidence type="ECO:0000256" key="8">
    <source>
        <dbReference type="ARBA" id="ARBA00023065"/>
    </source>
</evidence>
<feature type="transmembrane region" description="Helical" evidence="12">
    <location>
        <begin position="185"/>
        <end position="204"/>
    </location>
</feature>
<evidence type="ECO:0000256" key="10">
    <source>
        <dbReference type="ARBA" id="ARBA00030646"/>
    </source>
</evidence>
<keyword evidence="8" id="KW-0406">Ion transport</keyword>
<evidence type="ECO:0000313" key="13">
    <source>
        <dbReference type="EMBL" id="KAG2191060.1"/>
    </source>
</evidence>
<feature type="transmembrane region" description="Helical" evidence="12">
    <location>
        <begin position="404"/>
        <end position="425"/>
    </location>
</feature>